<proteinExistence type="predicted"/>
<reference evidence="4 8" key="3">
    <citation type="submission" date="2018-10" db="EMBL/GenBank/DDBJ databases">
        <title>Transmission dynamics of multidrug resistant bacteria on intensive care unit surfaces.</title>
        <authorList>
            <person name="D'Souza A.W."/>
            <person name="Potter R.F."/>
            <person name="Wallace M."/>
            <person name="Shupe A."/>
            <person name="Patel S."/>
            <person name="Sun S."/>
            <person name="Gul D."/>
            <person name="Kwon J.H."/>
            <person name="Andleeb S."/>
            <person name="Burnham C.-A.D."/>
            <person name="Dantas G."/>
        </authorList>
    </citation>
    <scope>NUCLEOTIDE SEQUENCE [LARGE SCALE GENOMIC DNA]</scope>
    <source>
        <strain evidence="4 8">PO_271</strain>
    </source>
</reference>
<accession>A0A3R8WBJ5</accession>
<keyword evidence="6" id="KW-1185">Reference proteome</keyword>
<dbReference type="Proteomes" id="UP001161697">
    <property type="component" value="Unassembled WGS sequence"/>
</dbReference>
<dbReference type="RefSeq" id="WP_004423875.1">
    <property type="nucleotide sequence ID" value="NZ_CAURUH010000011.1"/>
</dbReference>
<dbReference type="EMBL" id="UGUW01000004">
    <property type="protein sequence ID" value="SUD61076.1"/>
    <property type="molecule type" value="Genomic_DNA"/>
</dbReference>
<dbReference type="EMBL" id="QASO01000011">
    <property type="protein sequence ID" value="PTU80659.1"/>
    <property type="molecule type" value="Genomic_DNA"/>
</dbReference>
<dbReference type="EMBL" id="JAOEET010000046">
    <property type="protein sequence ID" value="MDH0568707.1"/>
    <property type="molecule type" value="Genomic_DNA"/>
</dbReference>
<evidence type="ECO:0000313" key="7">
    <source>
        <dbReference type="Proteomes" id="UP000254084"/>
    </source>
</evidence>
<sequence length="155" mass="17659">MSNPSDVFECRWQPSRWLLRLYLSVQALALLAPWLADIPTWSRLLSLVACLAHAAWVLPRHVLLTAPQAITGLRRDGFGWHLYSVAAGWQAVQLRPDSLALPLAVVLRYRLPGQRFSRGLCIAHDALAPEHHRRLRLRLKFSRRRWAEPGTSASE</sequence>
<dbReference type="Proteomes" id="UP000254084">
    <property type="component" value="Unassembled WGS sequence"/>
</dbReference>
<organism evidence="4 8">
    <name type="scientific">Ectopseudomonas oleovorans</name>
    <name type="common">Pseudomonas oleovorans</name>
    <dbReference type="NCBI Taxonomy" id="301"/>
    <lineage>
        <taxon>Bacteria</taxon>
        <taxon>Pseudomonadati</taxon>
        <taxon>Pseudomonadota</taxon>
        <taxon>Gammaproteobacteria</taxon>
        <taxon>Pseudomonadales</taxon>
        <taxon>Pseudomonadaceae</taxon>
        <taxon>Ectopseudomonas</taxon>
    </lineage>
</organism>
<dbReference type="Pfam" id="PF07254">
    <property type="entry name" value="Cpta_toxin"/>
    <property type="match status" value="1"/>
</dbReference>
<reference evidence="3 6" key="1">
    <citation type="submission" date="2018-04" db="EMBL/GenBank/DDBJ databases">
        <title>Pseudomonas sp. nov., isolated from mangrove soil.</title>
        <authorList>
            <person name="Chen C."/>
        </authorList>
    </citation>
    <scope>NUCLEOTIDE SEQUENCE [LARGE SCALE GENOMIC DNA]</scope>
    <source>
        <strain evidence="3 6">JCM 14246</strain>
    </source>
</reference>
<reference evidence="5 7" key="2">
    <citation type="submission" date="2018-06" db="EMBL/GenBank/DDBJ databases">
        <authorList>
            <consortium name="Pathogen Informatics"/>
            <person name="Doyle S."/>
        </authorList>
    </citation>
    <scope>NUCLEOTIDE SEQUENCE [LARGE SCALE GENOMIC DNA]</scope>
    <source>
        <strain evidence="5 7">NCTC10860</strain>
    </source>
</reference>
<dbReference type="EMBL" id="RHRS01000002">
    <property type="protein sequence ID" value="RRW39070.1"/>
    <property type="molecule type" value="Genomic_DNA"/>
</dbReference>
<dbReference type="GeneID" id="300416122"/>
<evidence type="ECO:0000313" key="1">
    <source>
        <dbReference type="EMBL" id="MDH0568707.1"/>
    </source>
</evidence>
<protein>
    <recommendedName>
        <fullName evidence="9">Toxin CptA</fullName>
    </recommendedName>
</protein>
<accession>A0A061CUJ5</accession>
<dbReference type="Proteomes" id="UP000244052">
    <property type="component" value="Unassembled WGS sequence"/>
</dbReference>
<evidence type="ECO:0008006" key="9">
    <source>
        <dbReference type="Google" id="ProtNLM"/>
    </source>
</evidence>
<dbReference type="InterPro" id="IPR009883">
    <property type="entry name" value="YgfX"/>
</dbReference>
<evidence type="ECO:0000313" key="5">
    <source>
        <dbReference type="EMBL" id="SUD61076.1"/>
    </source>
</evidence>
<evidence type="ECO:0000313" key="2">
    <source>
        <dbReference type="EMBL" id="MDH1340524.1"/>
    </source>
</evidence>
<evidence type="ECO:0000313" key="4">
    <source>
        <dbReference type="EMBL" id="RRW39070.1"/>
    </source>
</evidence>
<evidence type="ECO:0000313" key="3">
    <source>
        <dbReference type="EMBL" id="PTU80659.1"/>
    </source>
</evidence>
<accession>A0A2T5PSE4</accession>
<reference evidence="1" key="4">
    <citation type="submission" date="2022-09" db="EMBL/GenBank/DDBJ databases">
        <title>Intensive care unit water sources are persistently colonized with multi-drug resistant bacteria and are the site of extensive horizontal gene transfer of antibiotic resistance genes.</title>
        <authorList>
            <person name="Diorio-Toth L."/>
        </authorList>
    </citation>
    <scope>NUCLEOTIDE SEQUENCE</scope>
    <source>
        <strain evidence="2">GD03704</strain>
        <strain evidence="1">GD04000</strain>
    </source>
</reference>
<dbReference type="Proteomes" id="UP001159292">
    <property type="component" value="Unassembled WGS sequence"/>
</dbReference>
<evidence type="ECO:0000313" key="6">
    <source>
        <dbReference type="Proteomes" id="UP000244052"/>
    </source>
</evidence>
<dbReference type="EMBL" id="JAOCJE010000001">
    <property type="protein sequence ID" value="MDH1340524.1"/>
    <property type="molecule type" value="Genomic_DNA"/>
</dbReference>
<dbReference type="AlphaFoldDB" id="A0A061CUJ5"/>
<dbReference type="Proteomes" id="UP000272833">
    <property type="component" value="Unassembled WGS sequence"/>
</dbReference>
<evidence type="ECO:0000313" key="8">
    <source>
        <dbReference type="Proteomes" id="UP000272833"/>
    </source>
</evidence>
<gene>
    <name evidence="3" type="ORF">DBO86_02160</name>
    <name evidence="4" type="ORF">EGJ44_01490</name>
    <name evidence="2" type="ORF">N5J11_15075</name>
    <name evidence="1" type="ORF">N7671_16120</name>
    <name evidence="5" type="ORF">NCTC10860_03444</name>
</gene>
<name>A0A061CUJ5_ECTOL</name>